<dbReference type="SMART" id="SM00880">
    <property type="entry name" value="CHAD"/>
    <property type="match status" value="1"/>
</dbReference>
<evidence type="ECO:0000313" key="2">
    <source>
        <dbReference type="EMBL" id="MYL68667.1"/>
    </source>
</evidence>
<sequence>MDYAIRMDRPVSAEIKRIVRSLSQDGIDHIDGDLDDHETVHEVRKRCKEARAAARLVRPVLPTYSEENVHFRDTARIVSDIRDATALIETFDDHVRPAVEDAGALSDDELNEIRETIVARRDERAEAMDLEGTLATVRERLEEGIERADELPIATDGFDAVAGGLRKSYKRAYNRMEDAYDDPTTEAFHEWRKRLKYHRYHTYMLRNAWFDPMKARRSELKELSDITGDEHDLAVFVETLDEEELFDNDVREALNDVIAARRGDLRRRARPLGERLFEEDPDALVDRFEGYWTAARRYDLPA</sequence>
<evidence type="ECO:0000313" key="3">
    <source>
        <dbReference type="Proteomes" id="UP000452321"/>
    </source>
</evidence>
<dbReference type="EMBL" id="WMFC01000018">
    <property type="protein sequence ID" value="MYL68667.1"/>
    <property type="molecule type" value="Genomic_DNA"/>
</dbReference>
<evidence type="ECO:0000259" key="1">
    <source>
        <dbReference type="PROSITE" id="PS51708"/>
    </source>
</evidence>
<dbReference type="PROSITE" id="PS51708">
    <property type="entry name" value="CHAD"/>
    <property type="match status" value="1"/>
</dbReference>
<dbReference type="Gene3D" id="1.40.20.10">
    <property type="entry name" value="CHAD domain"/>
    <property type="match status" value="1"/>
</dbReference>
<dbReference type="InterPro" id="IPR007899">
    <property type="entry name" value="CHAD_dom"/>
</dbReference>
<comment type="caution">
    <text evidence="2">The sequence shown here is derived from an EMBL/GenBank/DDBJ whole genome shotgun (WGS) entry which is preliminary data.</text>
</comment>
<feature type="domain" description="CHAD" evidence="1">
    <location>
        <begin position="8"/>
        <end position="282"/>
    </location>
</feature>
<dbReference type="Proteomes" id="UP000452321">
    <property type="component" value="Unassembled WGS sequence"/>
</dbReference>
<gene>
    <name evidence="2" type="ORF">GLW30_13125</name>
</gene>
<name>A0A6B1IQ29_9EURY</name>
<dbReference type="InterPro" id="IPR038186">
    <property type="entry name" value="CHAD_dom_sf"/>
</dbReference>
<protein>
    <submittedName>
        <fullName evidence="2">CHAD domain-containing protein</fullName>
    </submittedName>
</protein>
<dbReference type="Pfam" id="PF05235">
    <property type="entry name" value="CHAD"/>
    <property type="match status" value="1"/>
</dbReference>
<accession>A0A6B1IQ29</accession>
<proteinExistence type="predicted"/>
<organism evidence="2 3">
    <name type="scientific">Halorubrum distributum</name>
    <dbReference type="NCBI Taxonomy" id="29283"/>
    <lineage>
        <taxon>Archaea</taxon>
        <taxon>Methanobacteriati</taxon>
        <taxon>Methanobacteriota</taxon>
        <taxon>Stenosarchaea group</taxon>
        <taxon>Halobacteria</taxon>
        <taxon>Halobacteriales</taxon>
        <taxon>Haloferacaceae</taxon>
        <taxon>Halorubrum</taxon>
        <taxon>Halorubrum distributum group</taxon>
    </lineage>
</organism>
<dbReference type="PANTHER" id="PTHR39339:SF1">
    <property type="entry name" value="CHAD DOMAIN-CONTAINING PROTEIN"/>
    <property type="match status" value="1"/>
</dbReference>
<dbReference type="AlphaFoldDB" id="A0A6B1IQ29"/>
<dbReference type="PANTHER" id="PTHR39339">
    <property type="entry name" value="SLR1444 PROTEIN"/>
    <property type="match status" value="1"/>
</dbReference>
<reference evidence="2 3" key="1">
    <citation type="submission" date="2019-11" db="EMBL/GenBank/DDBJ databases">
        <title>Genome sequences of 17 halophilic strains isolated from different environments.</title>
        <authorList>
            <person name="Furrow R.E."/>
        </authorList>
    </citation>
    <scope>NUCLEOTIDE SEQUENCE [LARGE SCALE GENOMIC DNA]</scope>
    <source>
        <strain evidence="2 3">22502_06_Cabo</strain>
    </source>
</reference>